<dbReference type="EMBL" id="JABFAE010000002">
    <property type="protein sequence ID" value="MBA0824132.1"/>
    <property type="molecule type" value="Genomic_DNA"/>
</dbReference>
<keyword evidence="3" id="KW-1185">Reference proteome</keyword>
<protein>
    <submittedName>
        <fullName evidence="2">Uncharacterized protein</fullName>
    </submittedName>
</protein>
<dbReference type="AlphaFoldDB" id="A0A7J9IPX1"/>
<reference evidence="2 3" key="1">
    <citation type="journal article" date="2019" name="Genome Biol. Evol.">
        <title>Insights into the evolution of the New World diploid cottons (Gossypium, subgenus Houzingenia) based on genome sequencing.</title>
        <authorList>
            <person name="Grover C.E."/>
            <person name="Arick M.A. 2nd"/>
            <person name="Thrash A."/>
            <person name="Conover J.L."/>
            <person name="Sanders W.S."/>
            <person name="Peterson D.G."/>
            <person name="Frelichowski J.E."/>
            <person name="Scheffler J.A."/>
            <person name="Scheffler B.E."/>
            <person name="Wendel J.F."/>
        </authorList>
    </citation>
    <scope>NUCLEOTIDE SEQUENCE [LARGE SCALE GENOMIC DNA]</scope>
    <source>
        <strain evidence="2">6</strain>
        <tissue evidence="2">Leaf</tissue>
    </source>
</reference>
<evidence type="ECO:0000313" key="3">
    <source>
        <dbReference type="Proteomes" id="UP000593575"/>
    </source>
</evidence>
<organism evidence="2 3">
    <name type="scientific">Gossypium armourianum</name>
    <dbReference type="NCBI Taxonomy" id="34283"/>
    <lineage>
        <taxon>Eukaryota</taxon>
        <taxon>Viridiplantae</taxon>
        <taxon>Streptophyta</taxon>
        <taxon>Embryophyta</taxon>
        <taxon>Tracheophyta</taxon>
        <taxon>Spermatophyta</taxon>
        <taxon>Magnoliopsida</taxon>
        <taxon>eudicotyledons</taxon>
        <taxon>Gunneridae</taxon>
        <taxon>Pentapetalae</taxon>
        <taxon>rosids</taxon>
        <taxon>malvids</taxon>
        <taxon>Malvales</taxon>
        <taxon>Malvaceae</taxon>
        <taxon>Malvoideae</taxon>
        <taxon>Gossypium</taxon>
    </lineage>
</organism>
<evidence type="ECO:0000313" key="2">
    <source>
        <dbReference type="EMBL" id="MBA0824132.1"/>
    </source>
</evidence>
<gene>
    <name evidence="2" type="ORF">Goarm_020815</name>
</gene>
<sequence>MLPTHQEVAPREKLPFKKKPAGQPTIVKWMSSTKESSVSDPLMTPYGSSFTQY</sequence>
<comment type="caution">
    <text evidence="2">The sequence shown here is derived from an EMBL/GenBank/DDBJ whole genome shotgun (WGS) entry which is preliminary data.</text>
</comment>
<accession>A0A7J9IPX1</accession>
<name>A0A7J9IPX1_9ROSI</name>
<evidence type="ECO:0000256" key="1">
    <source>
        <dbReference type="SAM" id="MobiDB-lite"/>
    </source>
</evidence>
<proteinExistence type="predicted"/>
<feature type="region of interest" description="Disordered" evidence="1">
    <location>
        <begin position="1"/>
        <end position="21"/>
    </location>
</feature>
<dbReference type="Proteomes" id="UP000593575">
    <property type="component" value="Unassembled WGS sequence"/>
</dbReference>